<organism evidence="2 3">
    <name type="scientific">Parageobacillus thermantarcticus</name>
    <dbReference type="NCBI Taxonomy" id="186116"/>
    <lineage>
        <taxon>Bacteria</taxon>
        <taxon>Bacillati</taxon>
        <taxon>Bacillota</taxon>
        <taxon>Bacilli</taxon>
        <taxon>Bacillales</taxon>
        <taxon>Anoxybacillaceae</taxon>
        <taxon>Parageobacillus</taxon>
    </lineage>
</organism>
<dbReference type="STRING" id="186116.SAMN05192569_101668"/>
<evidence type="ECO:0000256" key="1">
    <source>
        <dbReference type="SAM" id="Phobius"/>
    </source>
</evidence>
<protein>
    <submittedName>
        <fullName evidence="2">Uncharacterized protein</fullName>
    </submittedName>
</protein>
<feature type="transmembrane region" description="Helical" evidence="1">
    <location>
        <begin position="9"/>
        <end position="27"/>
    </location>
</feature>
<reference evidence="3" key="1">
    <citation type="submission" date="2016-10" db="EMBL/GenBank/DDBJ databases">
        <authorList>
            <person name="Varghese N."/>
            <person name="Submissions S."/>
        </authorList>
    </citation>
    <scope>NUCLEOTIDE SEQUENCE [LARGE SCALE GENOMIC DNA]</scope>
    <source>
        <strain evidence="3">M1</strain>
    </source>
</reference>
<sequence>MMGDVVRRLLVVAGMAVCIRLLFMIGMTG</sequence>
<dbReference type="AlphaFoldDB" id="A0A1I0T8S4"/>
<keyword evidence="1" id="KW-0812">Transmembrane</keyword>
<accession>A0A1I0T8S4</accession>
<dbReference type="Proteomes" id="UP000198650">
    <property type="component" value="Unassembled WGS sequence"/>
</dbReference>
<keyword evidence="3" id="KW-1185">Reference proteome</keyword>
<name>A0A1I0T8S4_9BACL</name>
<dbReference type="EMBL" id="FOJS01000016">
    <property type="protein sequence ID" value="SFA48188.1"/>
    <property type="molecule type" value="Genomic_DNA"/>
</dbReference>
<gene>
    <name evidence="2" type="ORF">SAMN05192569_101668</name>
</gene>
<keyword evidence="1" id="KW-0472">Membrane</keyword>
<keyword evidence="1" id="KW-1133">Transmembrane helix</keyword>
<evidence type="ECO:0000313" key="3">
    <source>
        <dbReference type="Proteomes" id="UP000198650"/>
    </source>
</evidence>
<evidence type="ECO:0000313" key="2">
    <source>
        <dbReference type="EMBL" id="SFA48188.1"/>
    </source>
</evidence>
<proteinExistence type="predicted"/>